<sequence length="204" mass="22842">MADGTGKAPVRRVPWNRRDGHGRQPYALHTVCVDRLRGVKAARIHRLCRLMRRLSETDSELNRTSIDLDGFEQQPNNNHGEMGMASLRRQRVYQSDLHSHPFMGSQVLTVTITPAETSSSDQMRILPENIELWVCLDLQFRSVGGGGAIPVLRECVELWAGPSLQFRRVDISVADGDQRGRTLKSTIPDMNPFEPGVDSVVELG</sequence>
<accession>A0AAD7EDB4</accession>
<gene>
    <name evidence="2" type="ORF">DFH08DRAFT_821517</name>
</gene>
<dbReference type="EMBL" id="JARIHO010000067">
    <property type="protein sequence ID" value="KAJ7314501.1"/>
    <property type="molecule type" value="Genomic_DNA"/>
</dbReference>
<protein>
    <submittedName>
        <fullName evidence="2">Uncharacterized protein</fullName>
    </submittedName>
</protein>
<evidence type="ECO:0000313" key="3">
    <source>
        <dbReference type="Proteomes" id="UP001218218"/>
    </source>
</evidence>
<reference evidence="2" key="1">
    <citation type="submission" date="2023-03" db="EMBL/GenBank/DDBJ databases">
        <title>Massive genome expansion in bonnet fungi (Mycena s.s.) driven by repeated elements and novel gene families across ecological guilds.</title>
        <authorList>
            <consortium name="Lawrence Berkeley National Laboratory"/>
            <person name="Harder C.B."/>
            <person name="Miyauchi S."/>
            <person name="Viragh M."/>
            <person name="Kuo A."/>
            <person name="Thoen E."/>
            <person name="Andreopoulos B."/>
            <person name="Lu D."/>
            <person name="Skrede I."/>
            <person name="Drula E."/>
            <person name="Henrissat B."/>
            <person name="Morin E."/>
            <person name="Kohler A."/>
            <person name="Barry K."/>
            <person name="LaButti K."/>
            <person name="Morin E."/>
            <person name="Salamov A."/>
            <person name="Lipzen A."/>
            <person name="Mereny Z."/>
            <person name="Hegedus B."/>
            <person name="Baldrian P."/>
            <person name="Stursova M."/>
            <person name="Weitz H."/>
            <person name="Taylor A."/>
            <person name="Grigoriev I.V."/>
            <person name="Nagy L.G."/>
            <person name="Martin F."/>
            <person name="Kauserud H."/>
        </authorList>
    </citation>
    <scope>NUCLEOTIDE SEQUENCE</scope>
    <source>
        <strain evidence="2">CBHHK002</strain>
    </source>
</reference>
<keyword evidence="3" id="KW-1185">Reference proteome</keyword>
<feature type="region of interest" description="Disordered" evidence="1">
    <location>
        <begin position="1"/>
        <end position="21"/>
    </location>
</feature>
<name>A0AAD7EDB4_9AGAR</name>
<evidence type="ECO:0000313" key="2">
    <source>
        <dbReference type="EMBL" id="KAJ7314501.1"/>
    </source>
</evidence>
<comment type="caution">
    <text evidence="2">The sequence shown here is derived from an EMBL/GenBank/DDBJ whole genome shotgun (WGS) entry which is preliminary data.</text>
</comment>
<dbReference type="Proteomes" id="UP001218218">
    <property type="component" value="Unassembled WGS sequence"/>
</dbReference>
<organism evidence="2 3">
    <name type="scientific">Mycena albidolilacea</name>
    <dbReference type="NCBI Taxonomy" id="1033008"/>
    <lineage>
        <taxon>Eukaryota</taxon>
        <taxon>Fungi</taxon>
        <taxon>Dikarya</taxon>
        <taxon>Basidiomycota</taxon>
        <taxon>Agaricomycotina</taxon>
        <taxon>Agaricomycetes</taxon>
        <taxon>Agaricomycetidae</taxon>
        <taxon>Agaricales</taxon>
        <taxon>Marasmiineae</taxon>
        <taxon>Mycenaceae</taxon>
        <taxon>Mycena</taxon>
    </lineage>
</organism>
<proteinExistence type="predicted"/>
<evidence type="ECO:0000256" key="1">
    <source>
        <dbReference type="SAM" id="MobiDB-lite"/>
    </source>
</evidence>
<dbReference type="AlphaFoldDB" id="A0AAD7EDB4"/>